<evidence type="ECO:0000313" key="2">
    <source>
        <dbReference type="EMBL" id="KAF6483051.1"/>
    </source>
</evidence>
<gene>
    <name evidence="2" type="ORF">HJG63_000653</name>
</gene>
<reference evidence="2 3" key="1">
    <citation type="journal article" date="2020" name="Nature">
        <title>Six reference-quality genomes reveal evolution of bat adaptations.</title>
        <authorList>
            <person name="Jebb D."/>
            <person name="Huang Z."/>
            <person name="Pippel M."/>
            <person name="Hughes G.M."/>
            <person name="Lavrichenko K."/>
            <person name="Devanna P."/>
            <person name="Winkler S."/>
            <person name="Jermiin L.S."/>
            <person name="Skirmuntt E.C."/>
            <person name="Katzourakis A."/>
            <person name="Burkitt-Gray L."/>
            <person name="Ray D.A."/>
            <person name="Sullivan K.A.M."/>
            <person name="Roscito J.G."/>
            <person name="Kirilenko B.M."/>
            <person name="Davalos L.M."/>
            <person name="Corthals A.P."/>
            <person name="Power M.L."/>
            <person name="Jones G."/>
            <person name="Ransome R.D."/>
            <person name="Dechmann D.K.N."/>
            <person name="Locatelli A.G."/>
            <person name="Puechmaille S.J."/>
            <person name="Fedrigo O."/>
            <person name="Jarvis E.D."/>
            <person name="Hiller M."/>
            <person name="Vernes S.C."/>
            <person name="Myers E.W."/>
            <person name="Teeling E.C."/>
        </authorList>
    </citation>
    <scope>NUCLEOTIDE SEQUENCE [LARGE SCALE GENOMIC DNA]</scope>
    <source>
        <strain evidence="2">MRouAeg1</strain>
        <tissue evidence="2">Muscle</tissue>
    </source>
</reference>
<dbReference type="AlphaFoldDB" id="A0A7J8IFG1"/>
<proteinExistence type="predicted"/>
<organism evidence="2 3">
    <name type="scientific">Rousettus aegyptiacus</name>
    <name type="common">Egyptian fruit bat</name>
    <name type="synonym">Pteropus aegyptiacus</name>
    <dbReference type="NCBI Taxonomy" id="9407"/>
    <lineage>
        <taxon>Eukaryota</taxon>
        <taxon>Metazoa</taxon>
        <taxon>Chordata</taxon>
        <taxon>Craniata</taxon>
        <taxon>Vertebrata</taxon>
        <taxon>Euteleostomi</taxon>
        <taxon>Mammalia</taxon>
        <taxon>Eutheria</taxon>
        <taxon>Laurasiatheria</taxon>
        <taxon>Chiroptera</taxon>
        <taxon>Yinpterochiroptera</taxon>
        <taxon>Pteropodoidea</taxon>
        <taxon>Pteropodidae</taxon>
        <taxon>Rousettinae</taxon>
        <taxon>Rousettus</taxon>
    </lineage>
</organism>
<sequence>MMYPAGPGSGDSPEGFPEQPRLQPQIGNCTAQTLDAFFPCRKNALLAKSSSSQVEGDFAMAPRGPDQEECEGLLQQWQEEGSSQVLSTVCEGPLVDKGLAQSSLALLMDNPGEQDATSEDKWSSRQLSDLREESFSSRRAHWIRDCGNIPCFWKLRSEKLTFPPLPSPPPPCSLFPMVRFSPGLSTFSACGPCPAPTSC</sequence>
<feature type="region of interest" description="Disordered" evidence="1">
    <location>
        <begin position="1"/>
        <end position="27"/>
    </location>
</feature>
<accession>A0A7J8IFG1</accession>
<evidence type="ECO:0000313" key="3">
    <source>
        <dbReference type="Proteomes" id="UP000593571"/>
    </source>
</evidence>
<name>A0A7J8IFG1_ROUAE</name>
<dbReference type="Proteomes" id="UP000593571">
    <property type="component" value="Unassembled WGS sequence"/>
</dbReference>
<dbReference type="EMBL" id="JACASE010000003">
    <property type="protein sequence ID" value="KAF6483051.1"/>
    <property type="molecule type" value="Genomic_DNA"/>
</dbReference>
<protein>
    <submittedName>
        <fullName evidence="2">Angel-like protein 1</fullName>
    </submittedName>
</protein>
<evidence type="ECO:0000256" key="1">
    <source>
        <dbReference type="SAM" id="MobiDB-lite"/>
    </source>
</evidence>
<comment type="caution">
    <text evidence="2">The sequence shown here is derived from an EMBL/GenBank/DDBJ whole genome shotgun (WGS) entry which is preliminary data.</text>
</comment>
<keyword evidence="3" id="KW-1185">Reference proteome</keyword>